<gene>
    <name evidence="1" type="ORF">SAMN04488522_104155</name>
</gene>
<dbReference type="PROSITE" id="PS51257">
    <property type="entry name" value="PROKAR_LIPOPROTEIN"/>
    <property type="match status" value="1"/>
</dbReference>
<reference evidence="2" key="1">
    <citation type="submission" date="2016-11" db="EMBL/GenBank/DDBJ databases">
        <authorList>
            <person name="Varghese N."/>
            <person name="Submissions S."/>
        </authorList>
    </citation>
    <scope>NUCLEOTIDE SEQUENCE [LARGE SCALE GENOMIC DNA]</scope>
    <source>
        <strain evidence="2">DSM 16990</strain>
    </source>
</reference>
<dbReference type="AlphaFoldDB" id="A0A1M5GCA2"/>
<dbReference type="Proteomes" id="UP000184287">
    <property type="component" value="Unassembled WGS sequence"/>
</dbReference>
<organism evidence="1 2">
    <name type="scientific">Pedobacter caeni</name>
    <dbReference type="NCBI Taxonomy" id="288992"/>
    <lineage>
        <taxon>Bacteria</taxon>
        <taxon>Pseudomonadati</taxon>
        <taxon>Bacteroidota</taxon>
        <taxon>Sphingobacteriia</taxon>
        <taxon>Sphingobacteriales</taxon>
        <taxon>Sphingobacteriaceae</taxon>
        <taxon>Pedobacter</taxon>
    </lineage>
</organism>
<dbReference type="STRING" id="288992.SAMN04488522_104155"/>
<dbReference type="OrthoDB" id="744748at2"/>
<dbReference type="RefSeq" id="WP_073232885.1">
    <property type="nucleotide sequence ID" value="NZ_FQUQ01000004.1"/>
</dbReference>
<evidence type="ECO:0000313" key="1">
    <source>
        <dbReference type="EMBL" id="SHG01344.1"/>
    </source>
</evidence>
<keyword evidence="2" id="KW-1185">Reference proteome</keyword>
<proteinExistence type="predicted"/>
<sequence length="412" mass="44908">MKKNILFSALLLGALVSCKKKDFLEKPPIDPTVKLEYSKLSVEEHKKTLETSGVNFLGKINTLPNEKFIAVISRLAELDLELLSNSVVGKQLLSSSLAAKGKNVDAIFSAVTSTNTGVKSGSLNEFYGIYTWDPKTSQFTKTASKDKLEISYPATEASKTNNAILTASYTASKATATVDGTAYELPATVKATLTVDQKKELELNSQYEFNADGTPLKSNIELTLGSFALNVKLSNDLKAINSTVAFLKGTETLFAIVASGNGNGNLNAIKEATRFDEVLQNANAGIRIMNLQLAGQIDVKAISAATKAAEKLPEAEKSKKKAEAYANNTILMAFYTTDNTIIAKSDFVSVEDTYSYWGWDPITNKSVEKKVTYYEVEPRLVFQDGSKLSLKAFFKVGFSKLIGDFEAYANRF</sequence>
<protein>
    <submittedName>
        <fullName evidence="1">Uncharacterized protein</fullName>
    </submittedName>
</protein>
<evidence type="ECO:0000313" key="2">
    <source>
        <dbReference type="Proteomes" id="UP000184287"/>
    </source>
</evidence>
<accession>A0A1M5GCA2</accession>
<name>A0A1M5GCA2_9SPHI</name>
<dbReference type="EMBL" id="FQUQ01000004">
    <property type="protein sequence ID" value="SHG01344.1"/>
    <property type="molecule type" value="Genomic_DNA"/>
</dbReference>